<sequence>MRTDKLASPQLENGFLRIACELIEAISRTRFSPRESQVFWSVVRRTYGWNKKADRISYSQLEESTGLNRRHIADALSRLIRRNIISRCGSGYKLSYGIQKDYQLWIVTDRGNNSKLSLPKGATNRIITETDKGSLLPGATKSLPKREHTIDKKTSSKNNPREDFQKPAKQAFGEFKNVLLTAEERENLTAKLGLAAAEASDLIERLSAYLENHPNKKYASHYATIKTWALDDVKKRTAAGPRQDRFTNLPPGADLKKWENV</sequence>
<dbReference type="InterPro" id="IPR006497">
    <property type="entry name" value="Phage_lambda_VrpO_N"/>
</dbReference>
<dbReference type="Gene3D" id="1.10.10.10">
    <property type="entry name" value="Winged helix-like DNA-binding domain superfamily/Winged helix DNA-binding domain"/>
    <property type="match status" value="1"/>
</dbReference>
<evidence type="ECO:0000313" key="4">
    <source>
        <dbReference type="Proteomes" id="UP000235653"/>
    </source>
</evidence>
<comment type="caution">
    <text evidence="3">The sequence shown here is derived from an EMBL/GenBank/DDBJ whole genome shotgun (WGS) entry which is preliminary data.</text>
</comment>
<dbReference type="NCBIfam" id="TIGR01610">
    <property type="entry name" value="phage_O_Nterm"/>
    <property type="match status" value="1"/>
</dbReference>
<reference evidence="3 4" key="1">
    <citation type="journal article" date="2017" name="ISME J.">
        <title>Grape pomace compost harbors organohalide-respiring Dehalogenimonas species with novel reductive dehalogenase genes.</title>
        <authorList>
            <person name="Yang Y."/>
            <person name="Higgins S.A."/>
            <person name="Yan J."/>
            <person name="Simsir B."/>
            <person name="Chourey K."/>
            <person name="Iyer R."/>
            <person name="Hettich R.L."/>
            <person name="Baldwin B."/>
            <person name="Ogles D.M."/>
            <person name="Loffler F.E."/>
        </authorList>
    </citation>
    <scope>NUCLEOTIDE SEQUENCE [LARGE SCALE GENOMIC DNA]</scope>
    <source>
        <strain evidence="3 4">GP</strain>
    </source>
</reference>
<dbReference type="EMBL" id="JQAN02000014">
    <property type="protein sequence ID" value="PPD57364.1"/>
    <property type="molecule type" value="Genomic_DNA"/>
</dbReference>
<dbReference type="GO" id="GO:0006260">
    <property type="term" value="P:DNA replication"/>
    <property type="evidence" value="ECO:0007669"/>
    <property type="project" value="InterPro"/>
</dbReference>
<name>A0A2P5P4Z0_9CHLR</name>
<evidence type="ECO:0000256" key="1">
    <source>
        <dbReference type="SAM" id="MobiDB-lite"/>
    </source>
</evidence>
<feature type="compositionally biased region" description="Basic and acidic residues" evidence="1">
    <location>
        <begin position="144"/>
        <end position="164"/>
    </location>
</feature>
<dbReference type="OrthoDB" id="1258529at2"/>
<feature type="domain" description="Bacteriophage lambda Replication protein O N-terminal" evidence="2">
    <location>
        <begin position="10"/>
        <end position="105"/>
    </location>
</feature>
<feature type="region of interest" description="Disordered" evidence="1">
    <location>
        <begin position="131"/>
        <end position="164"/>
    </location>
</feature>
<organism evidence="3 4">
    <name type="scientific">Dehalogenimonas etheniformans</name>
    <dbReference type="NCBI Taxonomy" id="1536648"/>
    <lineage>
        <taxon>Bacteria</taxon>
        <taxon>Bacillati</taxon>
        <taxon>Chloroflexota</taxon>
        <taxon>Dehalococcoidia</taxon>
        <taxon>Dehalococcoidales</taxon>
        <taxon>Dehalococcoidaceae</taxon>
        <taxon>Dehalogenimonas</taxon>
    </lineage>
</organism>
<proteinExistence type="predicted"/>
<feature type="region of interest" description="Disordered" evidence="1">
    <location>
        <begin position="239"/>
        <end position="261"/>
    </location>
</feature>
<protein>
    <recommendedName>
        <fullName evidence="2">Bacteriophage lambda Replication protein O N-terminal domain-containing protein</fullName>
    </recommendedName>
</protein>
<dbReference type="InterPro" id="IPR036388">
    <property type="entry name" value="WH-like_DNA-bd_sf"/>
</dbReference>
<evidence type="ECO:0000259" key="2">
    <source>
        <dbReference type="Pfam" id="PF04492"/>
    </source>
</evidence>
<dbReference type="Pfam" id="PF04492">
    <property type="entry name" value="Phage_rep_O"/>
    <property type="match status" value="1"/>
</dbReference>
<gene>
    <name evidence="3" type="ORF">JP09_010010</name>
</gene>
<dbReference type="AlphaFoldDB" id="A0A2P5P4Z0"/>
<evidence type="ECO:0000313" key="3">
    <source>
        <dbReference type="EMBL" id="PPD57364.1"/>
    </source>
</evidence>
<keyword evidence="4" id="KW-1185">Reference proteome</keyword>
<dbReference type="Proteomes" id="UP000235653">
    <property type="component" value="Unassembled WGS sequence"/>
</dbReference>
<accession>A0A2P5P4Z0</accession>